<dbReference type="Proteomes" id="UP000238701">
    <property type="component" value="Unassembled WGS sequence"/>
</dbReference>
<feature type="chain" id="PRO_5015433460" evidence="1">
    <location>
        <begin position="23"/>
        <end position="89"/>
    </location>
</feature>
<feature type="signal peptide" evidence="1">
    <location>
        <begin position="1"/>
        <end position="22"/>
    </location>
</feature>
<proteinExistence type="predicted"/>
<dbReference type="AlphaFoldDB" id="A0A2U3KUX5"/>
<keyword evidence="1" id="KW-0732">Signal</keyword>
<reference evidence="3" key="1">
    <citation type="submission" date="2018-02" db="EMBL/GenBank/DDBJ databases">
        <authorList>
            <person name="Hausmann B."/>
        </authorList>
    </citation>
    <scope>NUCLEOTIDE SEQUENCE [LARGE SCALE GENOMIC DNA]</scope>
    <source>
        <strain evidence="3">Peat soil MAG SbA1</strain>
    </source>
</reference>
<protein>
    <submittedName>
        <fullName evidence="2">Uncharacterized protein</fullName>
    </submittedName>
</protein>
<evidence type="ECO:0000313" key="2">
    <source>
        <dbReference type="EMBL" id="SPF43442.1"/>
    </source>
</evidence>
<evidence type="ECO:0000256" key="1">
    <source>
        <dbReference type="SAM" id="SignalP"/>
    </source>
</evidence>
<gene>
    <name evidence="2" type="ORF">SBA1_490023</name>
</gene>
<accession>A0A2U3KUX5</accession>
<sequence length="89" mass="9739">MRWLQRWSAWVCLSLLLWTVAAESTHHHPNQTENASCTICLAAHTASPAIRNSQAAPVFATVGLLREEAAVAKARFDFSDLGIRGPPTL</sequence>
<dbReference type="EMBL" id="OMOD01000143">
    <property type="protein sequence ID" value="SPF43442.1"/>
    <property type="molecule type" value="Genomic_DNA"/>
</dbReference>
<organism evidence="2 3">
    <name type="scientific">Candidatus Sulfotelmatobacter kueseliae</name>
    <dbReference type="NCBI Taxonomy" id="2042962"/>
    <lineage>
        <taxon>Bacteria</taxon>
        <taxon>Pseudomonadati</taxon>
        <taxon>Acidobacteriota</taxon>
        <taxon>Terriglobia</taxon>
        <taxon>Terriglobales</taxon>
        <taxon>Candidatus Korobacteraceae</taxon>
        <taxon>Candidatus Sulfotelmatobacter</taxon>
    </lineage>
</organism>
<evidence type="ECO:0000313" key="3">
    <source>
        <dbReference type="Proteomes" id="UP000238701"/>
    </source>
</evidence>
<name>A0A2U3KUX5_9BACT</name>